<gene>
    <name evidence="7" type="ORF">IEQ34_002153</name>
</gene>
<dbReference type="GO" id="GO:0007186">
    <property type="term" value="P:G protein-coupled receptor signaling pathway"/>
    <property type="evidence" value="ECO:0007669"/>
    <property type="project" value="InterPro"/>
</dbReference>
<dbReference type="SMART" id="SM00275">
    <property type="entry name" value="G_alpha"/>
    <property type="match status" value="1"/>
</dbReference>
<dbReference type="AlphaFoldDB" id="A0AAV7HJX5"/>
<keyword evidence="5" id="KW-0460">Magnesium</keyword>
<dbReference type="PROSITE" id="PS51882">
    <property type="entry name" value="G_ALPHA"/>
    <property type="match status" value="1"/>
</dbReference>
<dbReference type="SUPFAM" id="SSF52540">
    <property type="entry name" value="P-loop containing nucleoside triphosphate hydrolases"/>
    <property type="match status" value="1"/>
</dbReference>
<dbReference type="GO" id="GO:0005525">
    <property type="term" value="F:GTP binding"/>
    <property type="evidence" value="ECO:0007669"/>
    <property type="project" value="UniProtKB-KW"/>
</dbReference>
<feature type="region of interest" description="Disordered" evidence="6">
    <location>
        <begin position="122"/>
        <end position="152"/>
    </location>
</feature>
<feature type="binding site" evidence="4">
    <location>
        <begin position="656"/>
        <end position="663"/>
    </location>
    <ligand>
        <name>GTP</name>
        <dbReference type="ChEBI" id="CHEBI:37565"/>
    </ligand>
</feature>
<keyword evidence="5" id="KW-0479">Metal-binding</keyword>
<dbReference type="CDD" id="cd00066">
    <property type="entry name" value="G-alpha"/>
    <property type="match status" value="1"/>
</dbReference>
<feature type="binding site" evidence="4">
    <location>
        <begin position="629"/>
        <end position="637"/>
    </location>
    <ligand>
        <name>GTP</name>
        <dbReference type="ChEBI" id="CHEBI:37565"/>
    </ligand>
</feature>
<dbReference type="InterPro" id="IPR027417">
    <property type="entry name" value="P-loop_NTPase"/>
</dbReference>
<dbReference type="EMBL" id="JAGFBR010000003">
    <property type="protein sequence ID" value="KAH0468921.1"/>
    <property type="molecule type" value="Genomic_DNA"/>
</dbReference>
<dbReference type="SUPFAM" id="SSF47895">
    <property type="entry name" value="Transducin (alpha subunit), insertion domain"/>
    <property type="match status" value="1"/>
</dbReference>
<dbReference type="GO" id="GO:0031683">
    <property type="term" value="F:G-protein beta/gamma-subunit complex binding"/>
    <property type="evidence" value="ECO:0007669"/>
    <property type="project" value="InterPro"/>
</dbReference>
<evidence type="ECO:0000256" key="1">
    <source>
        <dbReference type="ARBA" id="ARBA00022741"/>
    </source>
</evidence>
<keyword evidence="8" id="KW-1185">Reference proteome</keyword>
<organism evidence="7 8">
    <name type="scientific">Dendrobium chrysotoxum</name>
    <name type="common">Orchid</name>
    <dbReference type="NCBI Taxonomy" id="161865"/>
    <lineage>
        <taxon>Eukaryota</taxon>
        <taxon>Viridiplantae</taxon>
        <taxon>Streptophyta</taxon>
        <taxon>Embryophyta</taxon>
        <taxon>Tracheophyta</taxon>
        <taxon>Spermatophyta</taxon>
        <taxon>Magnoliopsida</taxon>
        <taxon>Liliopsida</taxon>
        <taxon>Asparagales</taxon>
        <taxon>Orchidaceae</taxon>
        <taxon>Epidendroideae</taxon>
        <taxon>Malaxideae</taxon>
        <taxon>Dendrobiinae</taxon>
        <taxon>Dendrobium</taxon>
    </lineage>
</organism>
<accession>A0AAV7HJX5</accession>
<dbReference type="Proteomes" id="UP000775213">
    <property type="component" value="Unassembled WGS sequence"/>
</dbReference>
<sequence length="865" mass="96669">MDHLLQAKQLSTGGGDAIDYAFAVEYSGPPVPYEIPQAIPIEIERIPVATVVSPAFLSDHLALPVAQPLPSPNPLKKADVYSPTSVIENHIAVDGELSGEVASSGAVVFSSELKGSEGYLNERNSMESDLSSDFGLRSSVSEEDEYGEERDGEINDQVRPVGVSFQGSAGTSGAASSDMIAGYQGRDEEYVRMVKKGACCRCLKGNRFTEKEGCLVCDAKYCSGCILRAMGSMPEGRKCVPCIGGSVDESKRERLGNASRMLKRLLSSLEVEQVMKAEKNCEANQLKPEDVCVNGKPLTHEEIFMLQSCPCPPSKLRPGYYWYDKVSGFWGKVGHKPEKIISPNLNVGGSIMRNASNGNTGILINGREITKVELQMLKWAGVQCAGNPHFWVNSDGTYQEEGQKNIKGQIWGRARTKLLCSFLSLPVPSKAAKTFGEDVNIMVNRALHDYSEQRTLQKLLLVGSCGSGSSTLFKQAKFLYKRDPFNEEELQSIKLMIQTNIYNYLGILLEGREHFEEEFLSEKRKNQFYESSSLEENTAGTPYSISTRLKELSDWLLKVIAAGNLEAIFPAATREYAPSVEELWNTSAIQMTYKRISELQSLPGVACYFLDRVVEISRVDYEPSKLEILYAEGMASTNGLACMEFFYPQSEFGGSDLSEPDTQLRYQLMRLHTKGLGENLKWLDMFEDVQLVVFCIALSDYGEVYENADGEITNKMMEGKKLFESVVSHPTFQEMDFLLILNKFDLLEQMIENLPLTTCDWFDDFEPVVSRYPNKKNRNANNCATLAQTAFHYIAIKFKRLFYSLPSLTRRKLYVTFTNGLDSDSADSAFRYAREILKWKEEVPAPNDDTCTTDIYSTDPSSYSH</sequence>
<feature type="binding site" evidence="5">
    <location>
        <position position="637"/>
    </location>
    <ligand>
        <name>Mg(2+)</name>
        <dbReference type="ChEBI" id="CHEBI:18420"/>
    </ligand>
</feature>
<dbReference type="PANTHER" id="PTHR36486:SF4">
    <property type="entry name" value="PH DOMAIN-CONTAINING PROTEIN"/>
    <property type="match status" value="1"/>
</dbReference>
<feature type="binding site" evidence="4">
    <location>
        <begin position="742"/>
        <end position="745"/>
    </location>
    <ligand>
        <name>GTP</name>
        <dbReference type="ChEBI" id="CHEBI:37565"/>
    </ligand>
</feature>
<dbReference type="GO" id="GO:0046872">
    <property type="term" value="F:metal ion binding"/>
    <property type="evidence" value="ECO:0007669"/>
    <property type="project" value="UniProtKB-KW"/>
</dbReference>
<dbReference type="Pfam" id="PF00503">
    <property type="entry name" value="G-alpha"/>
    <property type="match status" value="1"/>
</dbReference>
<keyword evidence="3" id="KW-0807">Transducer</keyword>
<dbReference type="Gene3D" id="3.40.50.300">
    <property type="entry name" value="P-loop containing nucleotide triphosphate hydrolases"/>
    <property type="match status" value="1"/>
</dbReference>
<evidence type="ECO:0000256" key="2">
    <source>
        <dbReference type="ARBA" id="ARBA00023134"/>
    </source>
</evidence>
<feature type="binding site" evidence="5">
    <location>
        <position position="470"/>
    </location>
    <ligand>
        <name>Mg(2+)</name>
        <dbReference type="ChEBI" id="CHEBI:18420"/>
    </ligand>
</feature>
<dbReference type="InterPro" id="IPR011025">
    <property type="entry name" value="GproteinA_insert"/>
</dbReference>
<evidence type="ECO:0000313" key="7">
    <source>
        <dbReference type="EMBL" id="KAH0468921.1"/>
    </source>
</evidence>
<feature type="compositionally biased region" description="Acidic residues" evidence="6">
    <location>
        <begin position="141"/>
        <end position="151"/>
    </location>
</feature>
<comment type="caution">
    <text evidence="7">The sequence shown here is derived from an EMBL/GenBank/DDBJ whole genome shotgun (WGS) entry which is preliminary data.</text>
</comment>
<dbReference type="InterPro" id="IPR001019">
    <property type="entry name" value="Gprotein_alpha_su"/>
</dbReference>
<evidence type="ECO:0000256" key="5">
    <source>
        <dbReference type="PIRSR" id="PIRSR601019-2"/>
    </source>
</evidence>
<dbReference type="GO" id="GO:0003924">
    <property type="term" value="F:GTPase activity"/>
    <property type="evidence" value="ECO:0007669"/>
    <property type="project" value="InterPro"/>
</dbReference>
<dbReference type="PRINTS" id="PR00318">
    <property type="entry name" value="GPROTEINA"/>
</dbReference>
<evidence type="ECO:0000256" key="6">
    <source>
        <dbReference type="SAM" id="MobiDB-lite"/>
    </source>
</evidence>
<evidence type="ECO:0000313" key="8">
    <source>
        <dbReference type="Proteomes" id="UP000775213"/>
    </source>
</evidence>
<reference evidence="7 8" key="1">
    <citation type="journal article" date="2021" name="Hortic Res">
        <title>Chromosome-scale assembly of the Dendrobium chrysotoxum genome enhances the understanding of orchid evolution.</title>
        <authorList>
            <person name="Zhang Y."/>
            <person name="Zhang G.Q."/>
            <person name="Zhang D."/>
            <person name="Liu X.D."/>
            <person name="Xu X.Y."/>
            <person name="Sun W.H."/>
            <person name="Yu X."/>
            <person name="Zhu X."/>
            <person name="Wang Z.W."/>
            <person name="Zhao X."/>
            <person name="Zhong W.Y."/>
            <person name="Chen H."/>
            <person name="Yin W.L."/>
            <person name="Huang T."/>
            <person name="Niu S.C."/>
            <person name="Liu Z.J."/>
        </authorList>
    </citation>
    <scope>NUCLEOTIDE SEQUENCE [LARGE SCALE GENOMIC DNA]</scope>
    <source>
        <strain evidence="7">Lindl</strain>
    </source>
</reference>
<evidence type="ECO:0000256" key="4">
    <source>
        <dbReference type="PIRSR" id="PIRSR601019-1"/>
    </source>
</evidence>
<dbReference type="FunFam" id="1.10.400.10:FF:000013">
    <property type="entry name" value="Extra-large guanine nucleotide-binding protein 2"/>
    <property type="match status" value="1"/>
</dbReference>
<keyword evidence="1 4" id="KW-0547">Nucleotide-binding</keyword>
<keyword evidence="2 4" id="KW-0342">GTP-binding</keyword>
<dbReference type="InterPro" id="IPR053057">
    <property type="entry name" value="XLG_GTP-binding"/>
</dbReference>
<name>A0AAV7HJX5_DENCH</name>
<dbReference type="PANTHER" id="PTHR36486">
    <property type="entry name" value="OS01G0977800 PROTEIN"/>
    <property type="match status" value="1"/>
</dbReference>
<dbReference type="FunFam" id="3.40.50.300:FF:000720">
    <property type="entry name" value="Guanine nucleotide-binding protein G(k) subunit alpha"/>
    <property type="match status" value="1"/>
</dbReference>
<evidence type="ECO:0000256" key="3">
    <source>
        <dbReference type="ARBA" id="ARBA00023224"/>
    </source>
</evidence>
<protein>
    <submittedName>
        <fullName evidence="7">Uncharacterized protein</fullName>
    </submittedName>
</protein>
<proteinExistence type="predicted"/>
<dbReference type="Gene3D" id="1.10.400.10">
    <property type="entry name" value="GI Alpha 1, domain 2-like"/>
    <property type="match status" value="1"/>
</dbReference>